<feature type="compositionally biased region" description="Basic residues" evidence="12">
    <location>
        <begin position="1"/>
        <end position="13"/>
    </location>
</feature>
<comment type="subcellular location">
    <subcellularLocation>
        <location evidence="1">Cytoplasm</location>
        <location evidence="1">Perinuclear region</location>
    </subcellularLocation>
</comment>
<feature type="compositionally biased region" description="Polar residues" evidence="12">
    <location>
        <begin position="36"/>
        <end position="85"/>
    </location>
</feature>
<dbReference type="PANTHER" id="PTHR12345:SF16">
    <property type="entry name" value="X11L, ISOFORM F-RELATED"/>
    <property type="match status" value="1"/>
</dbReference>
<dbReference type="InterPro" id="IPR011993">
    <property type="entry name" value="PH-like_dom_sf"/>
</dbReference>
<evidence type="ECO:0000259" key="14">
    <source>
        <dbReference type="PROSITE" id="PS50106"/>
    </source>
</evidence>
<comment type="caution">
    <text evidence="15">The sequence shown here is derived from an EMBL/GenBank/DDBJ whole genome shotgun (WGS) entry which is preliminary data.</text>
</comment>
<evidence type="ECO:0000256" key="1">
    <source>
        <dbReference type="ARBA" id="ARBA00004556"/>
    </source>
</evidence>
<keyword evidence="4" id="KW-0597">Phosphoprotein</keyword>
<dbReference type="SMART" id="SM00462">
    <property type="entry name" value="PTB"/>
    <property type="match status" value="1"/>
</dbReference>
<feature type="region of interest" description="Disordered" evidence="12">
    <location>
        <begin position="594"/>
        <end position="679"/>
    </location>
</feature>
<keyword evidence="2" id="KW-0813">Transport</keyword>
<feature type="region of interest" description="Disordered" evidence="12">
    <location>
        <begin position="477"/>
        <end position="570"/>
    </location>
</feature>
<dbReference type="CDD" id="cd06720">
    <property type="entry name" value="PDZ1_APBA1_3-like"/>
    <property type="match status" value="1"/>
</dbReference>
<feature type="compositionally biased region" description="Basic and acidic residues" evidence="12">
    <location>
        <begin position="164"/>
        <end position="177"/>
    </location>
</feature>
<evidence type="ECO:0000256" key="2">
    <source>
        <dbReference type="ARBA" id="ARBA00022448"/>
    </source>
</evidence>
<dbReference type="Gene3D" id="2.30.42.10">
    <property type="match status" value="2"/>
</dbReference>
<feature type="compositionally biased region" description="Basic and acidic residues" evidence="12">
    <location>
        <begin position="107"/>
        <end position="118"/>
    </location>
</feature>
<feature type="region of interest" description="Disordered" evidence="12">
    <location>
        <begin position="1"/>
        <end position="250"/>
    </location>
</feature>
<keyword evidence="3" id="KW-0963">Cytoplasm</keyword>
<feature type="compositionally biased region" description="Acidic residues" evidence="12">
    <location>
        <begin position="347"/>
        <end position="386"/>
    </location>
</feature>
<sequence length="1124" mass="124073">MKPAKAHRKKPRARALEAEPELGLQGAAHPTPEALPSQTHHCSTMATKQRHSSAMETKHLNGNTMETKQVRSNTMGTKQLYSNVTETKRSHGNTMETKQLNSNTMETKQRHNTTETKQPDANTTDPKQLQTNVMETKQCHTNTTQPKQPNPNTMETQPVNGDMVTREPPRVAPKDTQRFAPADGECSSDEGGGFDDVPNLNNSHTPGNSPRHSGSAGEDSLSEYDNVGSEEEEEEPDYDEDEELRTDADGMTYYVHCCPEDESYMEGMDCHEGGDTGDGGGCQEVGGAGEGPSTSRGPNGTSGGGGTSQPAQTSEGFCPPPQQDPDPLAYQKPEPLTDPTFIQAPMAEDEEDEEEEVEEEEEEDEEEEEEDDYFPYEGEEAEEDQDGALCPRDRGERRDERGEAECCRGDREQGAGCSYRGEQSVSDDCRTYTHTHTPPCVEVPRYTHTHSHMPPCMDMTRYTHTHTPPCLDTPPCSSYTASEDEEEAQAPCSRSLREEQRGEQREREVERREREVDQGSSSRAQSVGEAEGRERGRDGRLHSDPRGVEGRRGSEDGRCHVERVSHGRAHDTQLGGECEVLECHAHTHADTHPYAGHADGWQGSGSRAHAGHTGSERRGWHAQGHEHRSEVTVDLADEVRRSLSMGRHMERSHDSRETPERPRSRSHPPRPVSLPLVLPGDQDLASANLRQDRRRSAHFPDHASPERPERRFTEHNPQPNRTERNHRPPQQAKKNASFPSFVDVPGPCEPEDLIDGIIFAANYLGSTQLLSDRNPSKSVRMLQAQEAVDQVKCSSEDNQSVIEVDLFISTKAIKVLNADTQEAIMDNALRTISYIADIGSVVVLMARRRMSHSASLDSTESLGGASSCKKQYRMVCYVFESEDAQLIAQSIGQAFSMAYQEFLRAHGINPKDLSQKEYSEIISTQEMYNDDLIHFSNSENCKELQVEKAKGEILGVVIVESGWGSILPTVILACMLNSGAAARSGKLSVGDQIMAVNDTSLVGLPLATCQNIIKGLKNQVQVKLSVVSCPPVTTVLIKRPDLQYQLGFSVQNGIICSLMRGGIAERGGVRVGHRIIEINGQSVVAMAHEKIVHALSVSVGEINMKTMPAVMFRLLTGQETPVYI</sequence>
<dbReference type="InterPro" id="IPR036034">
    <property type="entry name" value="PDZ_sf"/>
</dbReference>
<gene>
    <name evidence="15" type="ORF">ACEWY4_010683</name>
</gene>
<dbReference type="Pfam" id="PF00595">
    <property type="entry name" value="PDZ"/>
    <property type="match status" value="2"/>
</dbReference>
<dbReference type="PANTHER" id="PTHR12345">
    <property type="entry name" value="SYNTENIN RELATED"/>
    <property type="match status" value="1"/>
</dbReference>
<organism evidence="15 16">
    <name type="scientific">Coilia grayii</name>
    <name type="common">Gray's grenadier anchovy</name>
    <dbReference type="NCBI Taxonomy" id="363190"/>
    <lineage>
        <taxon>Eukaryota</taxon>
        <taxon>Metazoa</taxon>
        <taxon>Chordata</taxon>
        <taxon>Craniata</taxon>
        <taxon>Vertebrata</taxon>
        <taxon>Euteleostomi</taxon>
        <taxon>Actinopterygii</taxon>
        <taxon>Neopterygii</taxon>
        <taxon>Teleostei</taxon>
        <taxon>Clupei</taxon>
        <taxon>Clupeiformes</taxon>
        <taxon>Clupeoidei</taxon>
        <taxon>Engraulidae</taxon>
        <taxon>Coilinae</taxon>
        <taxon>Coilia</taxon>
    </lineage>
</organism>
<keyword evidence="16" id="KW-1185">Reference proteome</keyword>
<accession>A0ABD1K2K7</accession>
<feature type="domain" description="PDZ" evidence="14">
    <location>
        <begin position="943"/>
        <end position="1028"/>
    </location>
</feature>
<reference evidence="15 16" key="1">
    <citation type="submission" date="2024-09" db="EMBL/GenBank/DDBJ databases">
        <title>A chromosome-level genome assembly of Gray's grenadier anchovy, Coilia grayii.</title>
        <authorList>
            <person name="Fu Z."/>
        </authorList>
    </citation>
    <scope>NUCLEOTIDE SEQUENCE [LARGE SCALE GENOMIC DNA]</scope>
    <source>
        <strain evidence="15">G4</strain>
        <tissue evidence="15">Muscle</tissue>
    </source>
</reference>
<feature type="compositionally biased region" description="Acidic residues" evidence="12">
    <location>
        <begin position="228"/>
        <end position="244"/>
    </location>
</feature>
<dbReference type="Proteomes" id="UP001591681">
    <property type="component" value="Unassembled WGS sequence"/>
</dbReference>
<dbReference type="PROSITE" id="PS01179">
    <property type="entry name" value="PID"/>
    <property type="match status" value="1"/>
</dbReference>
<dbReference type="Pfam" id="PF00640">
    <property type="entry name" value="PID"/>
    <property type="match status" value="1"/>
</dbReference>
<dbReference type="InterPro" id="IPR006020">
    <property type="entry name" value="PTB/PI_dom"/>
</dbReference>
<feature type="compositionally biased region" description="Polar residues" evidence="12">
    <location>
        <begin position="92"/>
        <end position="106"/>
    </location>
</feature>
<proteinExistence type="predicted"/>
<evidence type="ECO:0000256" key="11">
    <source>
        <dbReference type="ARBA" id="ARBA00083043"/>
    </source>
</evidence>
<keyword evidence="5" id="KW-0677">Repeat</keyword>
<dbReference type="InterPro" id="IPR001478">
    <property type="entry name" value="PDZ"/>
</dbReference>
<comment type="function">
    <text evidence="7">May modulate processing of the amyloid-beta precursor protein (APP) and hence formation of APP-beta. May enhance the activity of HIF1A in macrophages by inhibiting the activity of HIF1AN.</text>
</comment>
<evidence type="ECO:0000256" key="9">
    <source>
        <dbReference type="ARBA" id="ARBA00077607"/>
    </source>
</evidence>
<dbReference type="FunFam" id="2.30.29.30:FF:000222">
    <property type="entry name" value="amyloid beta A4 precursor protein-binding family A member 3"/>
    <property type="match status" value="1"/>
</dbReference>
<dbReference type="Gene3D" id="2.30.29.30">
    <property type="entry name" value="Pleckstrin-homology domain (PH domain)/Phosphotyrosine-binding domain (PTB)"/>
    <property type="match status" value="1"/>
</dbReference>
<dbReference type="CDD" id="cd06793">
    <property type="entry name" value="PDZ2_APBA1_3-like"/>
    <property type="match status" value="1"/>
</dbReference>
<dbReference type="PROSITE" id="PS50106">
    <property type="entry name" value="PDZ"/>
    <property type="match status" value="2"/>
</dbReference>
<feature type="region of interest" description="Disordered" evidence="12">
    <location>
        <begin position="691"/>
        <end position="741"/>
    </location>
</feature>
<protein>
    <recommendedName>
        <fullName evidence="8">Amyloid-beta A4 precursor protein-binding family A member 3</fullName>
    </recommendedName>
    <alternativeName>
        <fullName evidence="10">Adapter protein X11gamma</fullName>
    </alternativeName>
    <alternativeName>
        <fullName evidence="9">Neuron-specific X11L2 protein</fullName>
    </alternativeName>
    <alternativeName>
        <fullName evidence="11">Neuronal Munc18-1-interacting protein 3</fullName>
    </alternativeName>
</protein>
<dbReference type="EMBL" id="JBHFQA010000009">
    <property type="protein sequence ID" value="KAL2093371.1"/>
    <property type="molecule type" value="Genomic_DNA"/>
</dbReference>
<evidence type="ECO:0000256" key="4">
    <source>
        <dbReference type="ARBA" id="ARBA00022553"/>
    </source>
</evidence>
<feature type="region of interest" description="Disordered" evidence="12">
    <location>
        <begin position="264"/>
        <end position="439"/>
    </location>
</feature>
<feature type="compositionally biased region" description="Polar residues" evidence="12">
    <location>
        <begin position="421"/>
        <end position="436"/>
    </location>
</feature>
<feature type="compositionally biased region" description="Basic and acidic residues" evidence="12">
    <location>
        <begin position="530"/>
        <end position="570"/>
    </location>
</feature>
<dbReference type="CDD" id="cd01208">
    <property type="entry name" value="PTB_X11"/>
    <property type="match status" value="1"/>
</dbReference>
<evidence type="ECO:0000256" key="10">
    <source>
        <dbReference type="ARBA" id="ARBA00078850"/>
    </source>
</evidence>
<evidence type="ECO:0000259" key="13">
    <source>
        <dbReference type="PROSITE" id="PS01179"/>
    </source>
</evidence>
<feature type="compositionally biased region" description="Polar residues" evidence="12">
    <location>
        <begin position="119"/>
        <end position="159"/>
    </location>
</feature>
<dbReference type="FunFam" id="2.30.42.10:FF:000017">
    <property type="entry name" value="Amyloid beta A4 protein-binding family A member 1"/>
    <property type="match status" value="1"/>
</dbReference>
<evidence type="ECO:0000256" key="5">
    <source>
        <dbReference type="ARBA" id="ARBA00022737"/>
    </source>
</evidence>
<evidence type="ECO:0000313" key="15">
    <source>
        <dbReference type="EMBL" id="KAL2093371.1"/>
    </source>
</evidence>
<keyword evidence="6" id="KW-0007">Acetylation</keyword>
<dbReference type="FunFam" id="2.30.42.10:FF:000007">
    <property type="entry name" value="Amyloid beta A4 protein-binding family A member"/>
    <property type="match status" value="1"/>
</dbReference>
<feature type="compositionally biased region" description="Basic and acidic residues" evidence="12">
    <location>
        <begin position="391"/>
        <end position="413"/>
    </location>
</feature>
<feature type="domain" description="PID" evidence="13">
    <location>
        <begin position="755"/>
        <end position="930"/>
    </location>
</feature>
<dbReference type="AlphaFoldDB" id="A0ABD1K2K7"/>
<evidence type="ECO:0000256" key="7">
    <source>
        <dbReference type="ARBA" id="ARBA00058713"/>
    </source>
</evidence>
<feature type="compositionally biased region" description="Basic and acidic residues" evidence="12">
    <location>
        <begin position="495"/>
        <end position="517"/>
    </location>
</feature>
<evidence type="ECO:0000256" key="8">
    <source>
        <dbReference type="ARBA" id="ARBA00067675"/>
    </source>
</evidence>
<feature type="compositionally biased region" description="Basic and acidic residues" evidence="12">
    <location>
        <begin position="698"/>
        <end position="714"/>
    </location>
</feature>
<dbReference type="SUPFAM" id="SSF50729">
    <property type="entry name" value="PH domain-like"/>
    <property type="match status" value="1"/>
</dbReference>
<evidence type="ECO:0000256" key="12">
    <source>
        <dbReference type="SAM" id="MobiDB-lite"/>
    </source>
</evidence>
<feature type="compositionally biased region" description="Polar residues" evidence="12">
    <location>
        <begin position="199"/>
        <end position="212"/>
    </location>
</feature>
<dbReference type="SUPFAM" id="SSF50156">
    <property type="entry name" value="PDZ domain-like"/>
    <property type="match status" value="2"/>
</dbReference>
<feature type="domain" description="PDZ" evidence="14">
    <location>
        <begin position="1034"/>
        <end position="1110"/>
    </location>
</feature>
<feature type="compositionally biased region" description="Gly residues" evidence="12">
    <location>
        <begin position="276"/>
        <end position="290"/>
    </location>
</feature>
<dbReference type="GO" id="GO:0048471">
    <property type="term" value="C:perinuclear region of cytoplasm"/>
    <property type="evidence" value="ECO:0007669"/>
    <property type="project" value="UniProtKB-SubCell"/>
</dbReference>
<evidence type="ECO:0000256" key="6">
    <source>
        <dbReference type="ARBA" id="ARBA00022990"/>
    </source>
</evidence>
<evidence type="ECO:0000256" key="3">
    <source>
        <dbReference type="ARBA" id="ARBA00022490"/>
    </source>
</evidence>
<name>A0ABD1K2K7_9TELE</name>
<dbReference type="InterPro" id="IPR051230">
    <property type="entry name" value="APP-Binding"/>
</dbReference>
<dbReference type="SMART" id="SM00228">
    <property type="entry name" value="PDZ"/>
    <property type="match status" value="2"/>
</dbReference>
<evidence type="ECO:0000313" key="16">
    <source>
        <dbReference type="Proteomes" id="UP001591681"/>
    </source>
</evidence>
<feature type="compositionally biased region" description="Basic and acidic residues" evidence="12">
    <location>
        <begin position="614"/>
        <end position="663"/>
    </location>
</feature>